<accession>U5EJL2</accession>
<evidence type="ECO:0000256" key="6">
    <source>
        <dbReference type="ARBA" id="ARBA00044144"/>
    </source>
</evidence>
<dbReference type="GO" id="GO:0005085">
    <property type="term" value="F:guanyl-nucleotide exchange factor activity"/>
    <property type="evidence" value="ECO:0007669"/>
    <property type="project" value="InterPro"/>
</dbReference>
<dbReference type="CDD" id="cd04197">
    <property type="entry name" value="eIF-2B_epsilon_N"/>
    <property type="match status" value="1"/>
</dbReference>
<dbReference type="InterPro" id="IPR003307">
    <property type="entry name" value="W2_domain"/>
</dbReference>
<evidence type="ECO:0000259" key="9">
    <source>
        <dbReference type="PROSITE" id="PS51363"/>
    </source>
</evidence>
<dbReference type="FunFam" id="3.90.550.10:FF:000066">
    <property type="entry name" value="Translation initiation factor eIF-2B subunit epsilon"/>
    <property type="match status" value="1"/>
</dbReference>
<dbReference type="SUPFAM" id="SSF51161">
    <property type="entry name" value="Trimeric LpxA-like enzymes"/>
    <property type="match status" value="1"/>
</dbReference>
<dbReference type="InterPro" id="IPR044123">
    <property type="entry name" value="W2_eIF2B_epsilon"/>
</dbReference>
<dbReference type="SUPFAM" id="SSF53448">
    <property type="entry name" value="Nucleotide-diphospho-sugar transferases"/>
    <property type="match status" value="1"/>
</dbReference>
<name>U5EJL2_9DIPT</name>
<keyword evidence="4 10" id="KW-0396">Initiation factor</keyword>
<evidence type="ECO:0000256" key="8">
    <source>
        <dbReference type="ARBA" id="ARBA00046432"/>
    </source>
</evidence>
<dbReference type="GO" id="GO:0031369">
    <property type="term" value="F:translation initiation factor binding"/>
    <property type="evidence" value="ECO:0007669"/>
    <property type="project" value="InterPro"/>
</dbReference>
<evidence type="ECO:0000313" key="10">
    <source>
        <dbReference type="EMBL" id="JAB57674.1"/>
    </source>
</evidence>
<dbReference type="Gene3D" id="2.160.10.10">
    <property type="entry name" value="Hexapeptide repeat proteins"/>
    <property type="match status" value="1"/>
</dbReference>
<dbReference type="InterPro" id="IPR011004">
    <property type="entry name" value="Trimer_LpxA-like_sf"/>
</dbReference>
<evidence type="ECO:0000256" key="7">
    <source>
        <dbReference type="ARBA" id="ARBA00044345"/>
    </source>
</evidence>
<dbReference type="InterPro" id="IPR016024">
    <property type="entry name" value="ARM-type_fold"/>
</dbReference>
<dbReference type="CDD" id="cd11558">
    <property type="entry name" value="W2_eIF2B_epsilon"/>
    <property type="match status" value="1"/>
</dbReference>
<dbReference type="PANTHER" id="PTHR45887">
    <property type="entry name" value="TRANSLATION INITIATION FACTOR EIF-2B SUBUNIT EPSILON"/>
    <property type="match status" value="1"/>
</dbReference>
<dbReference type="Gene3D" id="1.25.40.180">
    <property type="match status" value="1"/>
</dbReference>
<dbReference type="InterPro" id="IPR051956">
    <property type="entry name" value="eIF2B_epsilon"/>
</dbReference>
<reference evidence="10" key="1">
    <citation type="journal article" date="2014" name="Insect Biochem. Mol. Biol.">
        <title>An insight into the sialome of the frog biting fly, Corethrella appendiculata.</title>
        <authorList>
            <person name="Ribeiro J.M.C."/>
            <person name="Chagas A.C."/>
            <person name="Pham V.M."/>
            <person name="Lounibos L.P."/>
            <person name="Calvo E."/>
        </authorList>
    </citation>
    <scope>NUCLEOTIDE SEQUENCE</scope>
    <source>
        <tissue evidence="10">Salivary glands</tissue>
    </source>
</reference>
<protein>
    <recommendedName>
        <fullName evidence="6">Translation initiation factor eIF2B subunit epsilon</fullName>
    </recommendedName>
    <alternativeName>
        <fullName evidence="7">eIF2B GDP-GTP exchange factor subunit epsilon</fullName>
    </alternativeName>
</protein>
<sequence length="662" mass="75247">MNQLNKKEVIQAVIIADNFTDNFLPLTNNSSSSLLNLVNVPAIDYVLESANRSGIEEVFLFASLHIDQLKKHIQFRKAENCSWSLGMVVNIVSSETCQSLGDALRDLDAKGLIRGHFILLGSDTITNAQLLPLLEEHKRICKYDKGAAMTVVYKKTTPYQRTGDEVLLATDNQTKRLLFHQRLKQHHKERHFNLPLEIFLTHNDVMLHHDLIDPQIAICAPSVLPLFADNFDFQTRDDFVHGVLINEEILSSSIYFAELPKEQYAARVSNWQTYQIVSKDIVNRWVYPLVPDMGVCSLRQHYSFLRNNIYRNRNTQLKRGSVLKCDVVINENSEIHEKTTVENSVIGRNCRIGENCKITNSFIFDDCLIENNCILDHCVIGKGVKIYSNSIVNDGAVLGHEVEIPKSSKISKYLIQSKELDSFDAEGSVKLGEKAYTIPDPNEEATDADGSEHEHGERIEETVIRMSKIQLNYTPSEFSLSSEENDSRPVSPVQEDASIFLSEVIESLKRCFTEKSNPDYVILEINSSRYAYAMSLPEVNFYVAKAILQMSIIEEYGENILVALKALLAHLGSVVKNYIRGDAAMSDCLKAIEEFFNQNEIVRPKLAQVIHFLYDKELLTEDAILLWHEQISEESNWMKTSLAKLIAWLEQSSEEESSDDEE</sequence>
<dbReference type="PANTHER" id="PTHR45887:SF1">
    <property type="entry name" value="TRANSLATION INITIATION FACTOR EIF-2B SUBUNIT EPSILON"/>
    <property type="match status" value="1"/>
</dbReference>
<comment type="subunit">
    <text evidence="8">Component of the translation initiation factor 2B (eIF2B) complex which is a heterodecamer of two sets of five different subunits: alpha, beta, gamma, delta and epsilon. Subunits alpha, beta and delta comprise a regulatory subcomplex and subunits epsilon and gamma comprise a catalytic subcomplex. Within the complex, the hexameric regulatory complex resides at the center, with the two heterodimeric catalytic subcomplexes bound on opposite sides.</text>
</comment>
<proteinExistence type="evidence at transcript level"/>
<dbReference type="FunFam" id="1.25.40.180:FF:000022">
    <property type="entry name" value="Translation initiation factor eIF-2B epsilon subunit"/>
    <property type="match status" value="1"/>
</dbReference>
<keyword evidence="5" id="KW-0648">Protein biosynthesis</keyword>
<evidence type="ECO:0000256" key="1">
    <source>
        <dbReference type="ARBA" id="ARBA00004514"/>
    </source>
</evidence>
<keyword evidence="3" id="KW-0963">Cytoplasm</keyword>
<dbReference type="GO" id="GO:0005851">
    <property type="term" value="C:eukaryotic translation initiation factor 2B complex"/>
    <property type="evidence" value="ECO:0007669"/>
    <property type="project" value="TreeGrafter"/>
</dbReference>
<feature type="domain" description="W2" evidence="9">
    <location>
        <begin position="494"/>
        <end position="659"/>
    </location>
</feature>
<dbReference type="SUPFAM" id="SSF48371">
    <property type="entry name" value="ARM repeat"/>
    <property type="match status" value="1"/>
</dbReference>
<dbReference type="GO" id="GO:0003743">
    <property type="term" value="F:translation initiation factor activity"/>
    <property type="evidence" value="ECO:0007669"/>
    <property type="project" value="UniProtKB-KW"/>
</dbReference>
<organism evidence="10">
    <name type="scientific">Corethrella appendiculata</name>
    <dbReference type="NCBI Taxonomy" id="1370023"/>
    <lineage>
        <taxon>Eukaryota</taxon>
        <taxon>Metazoa</taxon>
        <taxon>Ecdysozoa</taxon>
        <taxon>Arthropoda</taxon>
        <taxon>Hexapoda</taxon>
        <taxon>Insecta</taxon>
        <taxon>Pterygota</taxon>
        <taxon>Neoptera</taxon>
        <taxon>Endopterygota</taxon>
        <taxon>Diptera</taxon>
        <taxon>Nematocera</taxon>
        <taxon>Culicoidea</taxon>
        <taxon>Chaoboridae</taxon>
        <taxon>Corethrella</taxon>
    </lineage>
</organism>
<evidence type="ECO:0000256" key="2">
    <source>
        <dbReference type="ARBA" id="ARBA00007878"/>
    </source>
</evidence>
<dbReference type="GO" id="GO:0005829">
    <property type="term" value="C:cytosol"/>
    <property type="evidence" value="ECO:0007669"/>
    <property type="project" value="UniProtKB-SubCell"/>
</dbReference>
<dbReference type="Pfam" id="PF25084">
    <property type="entry name" value="LbH_EIF2B"/>
    <property type="match status" value="1"/>
</dbReference>
<dbReference type="InterPro" id="IPR035543">
    <property type="entry name" value="eIF-2B_epsilon_N"/>
</dbReference>
<dbReference type="SMART" id="SM00515">
    <property type="entry name" value="eIF5C"/>
    <property type="match status" value="1"/>
</dbReference>
<evidence type="ECO:0000256" key="4">
    <source>
        <dbReference type="ARBA" id="ARBA00022540"/>
    </source>
</evidence>
<dbReference type="InterPro" id="IPR029044">
    <property type="entry name" value="Nucleotide-diphossugar_trans"/>
</dbReference>
<dbReference type="EMBL" id="GANO01002197">
    <property type="protein sequence ID" value="JAB57674.1"/>
    <property type="molecule type" value="mRNA"/>
</dbReference>
<dbReference type="PROSITE" id="PS51363">
    <property type="entry name" value="W2"/>
    <property type="match status" value="1"/>
</dbReference>
<evidence type="ECO:0000256" key="5">
    <source>
        <dbReference type="ARBA" id="ARBA00022917"/>
    </source>
</evidence>
<dbReference type="InterPro" id="IPR056764">
    <property type="entry name" value="LbH_EIF2B3/5"/>
</dbReference>
<comment type="subcellular location">
    <subcellularLocation>
        <location evidence="1">Cytoplasm</location>
        <location evidence="1">Cytosol</location>
    </subcellularLocation>
</comment>
<evidence type="ECO:0000256" key="3">
    <source>
        <dbReference type="ARBA" id="ARBA00022490"/>
    </source>
</evidence>
<dbReference type="Gene3D" id="3.90.550.10">
    <property type="entry name" value="Spore Coat Polysaccharide Biosynthesis Protein SpsA, Chain A"/>
    <property type="match status" value="1"/>
</dbReference>
<comment type="similarity">
    <text evidence="2">Belongs to the eIF-2B gamma/epsilon subunits family.</text>
</comment>
<dbReference type="AlphaFoldDB" id="U5EJL2"/>
<dbReference type="Pfam" id="PF02020">
    <property type="entry name" value="W2"/>
    <property type="match status" value="1"/>
</dbReference>